<dbReference type="Pfam" id="PF00005">
    <property type="entry name" value="ABC_tran"/>
    <property type="match status" value="1"/>
</dbReference>
<dbReference type="GO" id="GO:0005886">
    <property type="term" value="C:plasma membrane"/>
    <property type="evidence" value="ECO:0007669"/>
    <property type="project" value="UniProtKB-SubCell"/>
</dbReference>
<dbReference type="AlphaFoldDB" id="A0A8J4AAT4"/>
<dbReference type="Gene3D" id="3.40.50.300">
    <property type="entry name" value="P-loop containing nucleotide triphosphate hydrolases"/>
    <property type="match status" value="1"/>
</dbReference>
<proteinExistence type="inferred from homology"/>
<comment type="subcellular location">
    <subcellularLocation>
        <location evidence="1">Cell membrane</location>
        <topology evidence="1">Peripheral membrane protein</topology>
    </subcellularLocation>
</comment>
<evidence type="ECO:0000256" key="2">
    <source>
        <dbReference type="ARBA" id="ARBA00005417"/>
    </source>
</evidence>
<dbReference type="PROSITE" id="PS50893">
    <property type="entry name" value="ABC_TRANSPORTER_2"/>
    <property type="match status" value="1"/>
</dbReference>
<dbReference type="GO" id="GO:0016887">
    <property type="term" value="F:ATP hydrolysis activity"/>
    <property type="evidence" value="ECO:0007669"/>
    <property type="project" value="InterPro"/>
</dbReference>
<keyword evidence="7" id="KW-0472">Membrane</keyword>
<feature type="domain" description="ABC transporter" evidence="8">
    <location>
        <begin position="8"/>
        <end position="252"/>
    </location>
</feature>
<dbReference type="Proteomes" id="UP000614996">
    <property type="component" value="Unassembled WGS sequence"/>
</dbReference>
<dbReference type="PANTHER" id="PTHR43297:SF2">
    <property type="entry name" value="DIPEPTIDE TRANSPORT ATP-BINDING PROTEIN DPPD"/>
    <property type="match status" value="1"/>
</dbReference>
<evidence type="ECO:0000256" key="6">
    <source>
        <dbReference type="ARBA" id="ARBA00022840"/>
    </source>
</evidence>
<evidence type="ECO:0000256" key="1">
    <source>
        <dbReference type="ARBA" id="ARBA00004202"/>
    </source>
</evidence>
<sequence>MSIPRTVLDIRDLTIRTRTSATPLVDAVSVRVSAGESVALVGESGSGKSLTSLASLRLLPDTLQVRGTIELDGESVLDMSPQRLREVRGTTAAVIFQEPMSSLNPVLTVQTQLYEALRGTPRAGKRAAALELLDQVGITDPTRRLRQYPHELSGGMSQRIMIAIALAGRPSLLIADEPTTALDVTIQAQVLELLQRLARELDMAVLLVTHDLGIVAENCDRVNVLYAGRIVETGPTDTVFGNPRHPYTRALFASIPDVDAAPRRLPSLPGTVPTLATMPDGCRFHPRCPLAEARCAVSTPPLVAHDGGGEGACWMIGAVA</sequence>
<dbReference type="GO" id="GO:0005524">
    <property type="term" value="F:ATP binding"/>
    <property type="evidence" value="ECO:0007669"/>
    <property type="project" value="UniProtKB-KW"/>
</dbReference>
<dbReference type="Pfam" id="PF08352">
    <property type="entry name" value="oligo_HPY"/>
    <property type="match status" value="1"/>
</dbReference>
<evidence type="ECO:0000256" key="4">
    <source>
        <dbReference type="ARBA" id="ARBA00022475"/>
    </source>
</evidence>
<keyword evidence="10" id="KW-1185">Reference proteome</keyword>
<evidence type="ECO:0000256" key="5">
    <source>
        <dbReference type="ARBA" id="ARBA00022741"/>
    </source>
</evidence>
<dbReference type="InterPro" id="IPR017871">
    <property type="entry name" value="ABC_transporter-like_CS"/>
</dbReference>
<evidence type="ECO:0000256" key="3">
    <source>
        <dbReference type="ARBA" id="ARBA00022448"/>
    </source>
</evidence>
<organism evidence="9 10">
    <name type="scientific">Actinocatenispora comari</name>
    <dbReference type="NCBI Taxonomy" id="2807577"/>
    <lineage>
        <taxon>Bacteria</taxon>
        <taxon>Bacillati</taxon>
        <taxon>Actinomycetota</taxon>
        <taxon>Actinomycetes</taxon>
        <taxon>Micromonosporales</taxon>
        <taxon>Micromonosporaceae</taxon>
        <taxon>Actinocatenispora</taxon>
    </lineage>
</organism>
<dbReference type="PROSITE" id="PS00211">
    <property type="entry name" value="ABC_TRANSPORTER_1"/>
    <property type="match status" value="1"/>
</dbReference>
<dbReference type="InterPro" id="IPR003593">
    <property type="entry name" value="AAA+_ATPase"/>
</dbReference>
<dbReference type="FunFam" id="3.40.50.300:FF:000016">
    <property type="entry name" value="Oligopeptide ABC transporter ATP-binding component"/>
    <property type="match status" value="1"/>
</dbReference>
<name>A0A8J4AAT4_9ACTN</name>
<keyword evidence="6 9" id="KW-0067">ATP-binding</keyword>
<dbReference type="InterPro" id="IPR050388">
    <property type="entry name" value="ABC_Ni/Peptide_Import"/>
</dbReference>
<accession>A0A8J4AAT4</accession>
<reference evidence="10" key="1">
    <citation type="journal article" date="2021" name="Int. J. Syst. Evol. Microbiol.">
        <title>Actinocatenispora comari sp. nov., an endophytic actinomycete isolated from aerial parts of Comarum salesowianum.</title>
        <authorList>
            <person name="Oyunbileg N."/>
            <person name="Iizaka Y."/>
            <person name="Hamada M."/>
            <person name="Davaapurev B.O."/>
            <person name="Fukumoto A."/>
            <person name="Tsetseg B."/>
            <person name="Kato F."/>
            <person name="Tamura T."/>
            <person name="Batkhuu J."/>
            <person name="Anzai Y."/>
        </authorList>
    </citation>
    <scope>NUCLEOTIDE SEQUENCE [LARGE SCALE GENOMIC DNA]</scope>
    <source>
        <strain evidence="10">NUM-2625</strain>
    </source>
</reference>
<dbReference type="InterPro" id="IPR003439">
    <property type="entry name" value="ABC_transporter-like_ATP-bd"/>
</dbReference>
<dbReference type="GO" id="GO:0015833">
    <property type="term" value="P:peptide transport"/>
    <property type="evidence" value="ECO:0007669"/>
    <property type="project" value="InterPro"/>
</dbReference>
<comment type="similarity">
    <text evidence="2">Belongs to the ABC transporter superfamily.</text>
</comment>
<comment type="caution">
    <text evidence="9">The sequence shown here is derived from an EMBL/GenBank/DDBJ whole genome shotgun (WGS) entry which is preliminary data.</text>
</comment>
<dbReference type="NCBIfam" id="TIGR01727">
    <property type="entry name" value="oligo_HPY"/>
    <property type="match status" value="1"/>
</dbReference>
<evidence type="ECO:0000256" key="7">
    <source>
        <dbReference type="ARBA" id="ARBA00023136"/>
    </source>
</evidence>
<keyword evidence="4" id="KW-1003">Cell membrane</keyword>
<keyword evidence="5" id="KW-0547">Nucleotide-binding</keyword>
<dbReference type="CDD" id="cd03257">
    <property type="entry name" value="ABC_NikE_OppD_transporters"/>
    <property type="match status" value="1"/>
</dbReference>
<dbReference type="InterPro" id="IPR013563">
    <property type="entry name" value="Oligopep_ABC_C"/>
</dbReference>
<dbReference type="SUPFAM" id="SSF52540">
    <property type="entry name" value="P-loop containing nucleoside triphosphate hydrolases"/>
    <property type="match status" value="1"/>
</dbReference>
<protein>
    <submittedName>
        <fullName evidence="9">ABC transporter ATP-binding protein</fullName>
    </submittedName>
</protein>
<evidence type="ECO:0000313" key="10">
    <source>
        <dbReference type="Proteomes" id="UP000614996"/>
    </source>
</evidence>
<dbReference type="PANTHER" id="PTHR43297">
    <property type="entry name" value="OLIGOPEPTIDE TRANSPORT ATP-BINDING PROTEIN APPD"/>
    <property type="match status" value="1"/>
</dbReference>
<dbReference type="RefSeq" id="WP_225918644.1">
    <property type="nucleotide sequence ID" value="NZ_BOPO01000055.1"/>
</dbReference>
<evidence type="ECO:0000313" key="9">
    <source>
        <dbReference type="EMBL" id="GIL28166.1"/>
    </source>
</evidence>
<dbReference type="InterPro" id="IPR027417">
    <property type="entry name" value="P-loop_NTPase"/>
</dbReference>
<dbReference type="SMART" id="SM00382">
    <property type="entry name" value="AAA"/>
    <property type="match status" value="1"/>
</dbReference>
<keyword evidence="3" id="KW-0813">Transport</keyword>
<gene>
    <name evidence="9" type="ORF">NUM_34200</name>
</gene>
<dbReference type="EMBL" id="BOPO01000055">
    <property type="protein sequence ID" value="GIL28166.1"/>
    <property type="molecule type" value="Genomic_DNA"/>
</dbReference>
<evidence type="ECO:0000259" key="8">
    <source>
        <dbReference type="PROSITE" id="PS50893"/>
    </source>
</evidence>